<sequence length="234" mass="24701">MLRELFRYKTTFATILADDAKFFEPAKEAMIDARLEIESEISVNPLFLSSLVPVEKETESVHVERMVSAAKKAGTGPMAAVAGTIAWAGVEAMKENGAKAAVIDNGGDIALFSDKEIRIGLYAGNSSMSKKSAFIIPPGKEIYGVCTSSATVGPSISFGVADSVTVFSADVSLADAWATMICNDLRSPISEYPMNIDEMGVDGVFATFGKESAGWGILPEIRAAIVDTGLITSG</sequence>
<dbReference type="SUPFAM" id="SSF143631">
    <property type="entry name" value="ApbE-like"/>
    <property type="match status" value="1"/>
</dbReference>
<protein>
    <recommendedName>
        <fullName evidence="1">UPF0280 protein Mpet_1605</fullName>
    </recommendedName>
</protein>
<dbReference type="NCBIfam" id="NF003324">
    <property type="entry name" value="PRK04334.1-4"/>
    <property type="match status" value="1"/>
</dbReference>
<evidence type="ECO:0000313" key="3">
    <source>
        <dbReference type="Proteomes" id="UP000006565"/>
    </source>
</evidence>
<dbReference type="InterPro" id="IPR037456">
    <property type="entry name" value="MA1715-like"/>
</dbReference>
<dbReference type="AlphaFoldDB" id="E1RGR7"/>
<reference evidence="2 3" key="1">
    <citation type="journal article" date="2010" name="Stand. Genomic Sci.">
        <title>Complete genome sequence of Methanoplanus petrolearius type strain (SEBR 4847).</title>
        <authorList>
            <person name="Brambilla E."/>
            <person name="Djao O.D."/>
            <person name="Daligault H."/>
            <person name="Lapidus A."/>
            <person name="Lucas S."/>
            <person name="Hammon N."/>
            <person name="Nolan M."/>
            <person name="Tice H."/>
            <person name="Cheng J.F."/>
            <person name="Han C."/>
            <person name="Tapia R."/>
            <person name="Goodwin L."/>
            <person name="Pitluck S."/>
            <person name="Liolios K."/>
            <person name="Ivanova N."/>
            <person name="Mavromatis K."/>
            <person name="Mikhailova N."/>
            <person name="Pati A."/>
            <person name="Chen A."/>
            <person name="Palaniappan K."/>
            <person name="Land M."/>
            <person name="Hauser L."/>
            <person name="Chang Y.J."/>
            <person name="Jeffries C.D."/>
            <person name="Rohde M."/>
            <person name="Spring S."/>
            <person name="Sikorski J."/>
            <person name="Goker M."/>
            <person name="Woyke T."/>
            <person name="Bristow J."/>
            <person name="Eisen J.A."/>
            <person name="Markowitz V."/>
            <person name="Hugenholtz P."/>
            <person name="Kyrpides N.C."/>
            <person name="Klenk H.P."/>
        </authorList>
    </citation>
    <scope>NUCLEOTIDE SEQUENCE [LARGE SCALE GENOMIC DNA]</scope>
    <source>
        <strain evidence="3">DSM 11571 / OCM 486 / SEBR 4847</strain>
    </source>
</reference>
<comment type="similarity">
    <text evidence="1">Belongs to the UPF0280 family.</text>
</comment>
<dbReference type="Proteomes" id="UP000006565">
    <property type="component" value="Chromosome"/>
</dbReference>
<dbReference type="RefSeq" id="WP_013329539.1">
    <property type="nucleotide sequence ID" value="NC_014507.1"/>
</dbReference>
<dbReference type="InterPro" id="IPR007183">
    <property type="entry name" value="UPF0280"/>
</dbReference>
<evidence type="ECO:0000256" key="1">
    <source>
        <dbReference type="HAMAP-Rule" id="MF_01079"/>
    </source>
</evidence>
<organism evidence="2 3">
    <name type="scientific">Methanolacinia petrolearia (strain DSM 11571 / OCM 486 / SEBR 4847)</name>
    <name type="common">Methanoplanus petrolearius</name>
    <dbReference type="NCBI Taxonomy" id="679926"/>
    <lineage>
        <taxon>Archaea</taxon>
        <taxon>Methanobacteriati</taxon>
        <taxon>Methanobacteriota</taxon>
        <taxon>Stenosarchaea group</taxon>
        <taxon>Methanomicrobia</taxon>
        <taxon>Methanomicrobiales</taxon>
        <taxon>Methanomicrobiaceae</taxon>
        <taxon>Methanolacinia</taxon>
    </lineage>
</organism>
<dbReference type="KEGG" id="mpi:Mpet_1605"/>
<keyword evidence="3" id="KW-1185">Reference proteome</keyword>
<dbReference type="eggNOG" id="arCOG04376">
    <property type="taxonomic scope" value="Archaea"/>
</dbReference>
<keyword evidence="2" id="KW-0449">Lipoprotein</keyword>
<dbReference type="HOGENOM" id="CLU_074757_0_0_2"/>
<dbReference type="STRING" id="679926.Mpet_1605"/>
<proteinExistence type="inferred from homology"/>
<dbReference type="PIRSF" id="PIRSF006421">
    <property type="entry name" value="UCP006421"/>
    <property type="match status" value="1"/>
</dbReference>
<dbReference type="EMBL" id="CP002117">
    <property type="protein sequence ID" value="ADN36362.1"/>
    <property type="molecule type" value="Genomic_DNA"/>
</dbReference>
<gene>
    <name evidence="2" type="ordered locus">Mpet_1605</name>
</gene>
<accession>E1RGR7</accession>
<dbReference type="GeneID" id="9744076"/>
<name>E1RGR7_METP4</name>
<dbReference type="HAMAP" id="MF_01079">
    <property type="entry name" value="UPF0280"/>
    <property type="match status" value="1"/>
</dbReference>
<dbReference type="Gene3D" id="3.10.520.10">
    <property type="entry name" value="ApbE-like domains"/>
    <property type="match status" value="1"/>
</dbReference>
<evidence type="ECO:0000313" key="2">
    <source>
        <dbReference type="EMBL" id="ADN36362.1"/>
    </source>
</evidence>
<dbReference type="OrthoDB" id="50299at2157"/>
<dbReference type="InterPro" id="IPR003374">
    <property type="entry name" value="ApbE-like_sf"/>
</dbReference>